<evidence type="ECO:0000313" key="4">
    <source>
        <dbReference type="Proteomes" id="UP000001064"/>
    </source>
</evidence>
<reference evidence="4" key="1">
    <citation type="journal article" date="2011" name="Genome Biol.">
        <title>Comparative genomics of the social amoebae Dictyostelium discoideum and Dictyostelium purpureum.</title>
        <authorList>
            <consortium name="US DOE Joint Genome Institute (JGI-PGF)"/>
            <person name="Sucgang R."/>
            <person name="Kuo A."/>
            <person name="Tian X."/>
            <person name="Salerno W."/>
            <person name="Parikh A."/>
            <person name="Feasley C.L."/>
            <person name="Dalin E."/>
            <person name="Tu H."/>
            <person name="Huang E."/>
            <person name="Barry K."/>
            <person name="Lindquist E."/>
            <person name="Shapiro H."/>
            <person name="Bruce D."/>
            <person name="Schmutz J."/>
            <person name="Salamov A."/>
            <person name="Fey P."/>
            <person name="Gaudet P."/>
            <person name="Anjard C."/>
            <person name="Babu M.M."/>
            <person name="Basu S."/>
            <person name="Bushmanova Y."/>
            <person name="van der Wel H."/>
            <person name="Katoh-Kurasawa M."/>
            <person name="Dinh C."/>
            <person name="Coutinho P.M."/>
            <person name="Saito T."/>
            <person name="Elias M."/>
            <person name="Schaap P."/>
            <person name="Kay R.R."/>
            <person name="Henrissat B."/>
            <person name="Eichinger L."/>
            <person name="Rivero F."/>
            <person name="Putnam N.H."/>
            <person name="West C.M."/>
            <person name="Loomis W.F."/>
            <person name="Chisholm R.L."/>
            <person name="Shaulsky G."/>
            <person name="Strassmann J.E."/>
            <person name="Queller D.C."/>
            <person name="Kuspa A."/>
            <person name="Grigoriev I.V."/>
        </authorList>
    </citation>
    <scope>NUCLEOTIDE SEQUENCE [LARGE SCALE GENOMIC DNA]</scope>
    <source>
        <strain evidence="4">QSDP1</strain>
    </source>
</reference>
<accession>F0ZF88</accession>
<dbReference type="GeneID" id="10499860"/>
<feature type="region of interest" description="Disordered" evidence="2">
    <location>
        <begin position="1"/>
        <end position="22"/>
    </location>
</feature>
<keyword evidence="4" id="KW-1185">Reference proteome</keyword>
<dbReference type="KEGG" id="dpp:DICPUDRAFT_91644"/>
<dbReference type="RefSeq" id="XP_003286084.1">
    <property type="nucleotide sequence ID" value="XM_003286036.1"/>
</dbReference>
<dbReference type="EMBL" id="GL871000">
    <property type="protein sequence ID" value="EGC37431.1"/>
    <property type="molecule type" value="Genomic_DNA"/>
</dbReference>
<dbReference type="VEuPathDB" id="AmoebaDB:DICPUDRAFT_91644"/>
<dbReference type="AlphaFoldDB" id="F0ZF88"/>
<feature type="coiled-coil region" evidence="1">
    <location>
        <begin position="41"/>
        <end position="68"/>
    </location>
</feature>
<evidence type="ECO:0000313" key="3">
    <source>
        <dbReference type="EMBL" id="EGC37431.1"/>
    </source>
</evidence>
<gene>
    <name evidence="3" type="ORF">DICPUDRAFT_91644</name>
</gene>
<feature type="coiled-coil region" evidence="1">
    <location>
        <begin position="127"/>
        <end position="154"/>
    </location>
</feature>
<dbReference type="Proteomes" id="UP000001064">
    <property type="component" value="Unassembled WGS sequence"/>
</dbReference>
<evidence type="ECO:0000256" key="1">
    <source>
        <dbReference type="SAM" id="Coils"/>
    </source>
</evidence>
<name>F0ZF88_DICPU</name>
<evidence type="ECO:0000256" key="2">
    <source>
        <dbReference type="SAM" id="MobiDB-lite"/>
    </source>
</evidence>
<proteinExistence type="predicted"/>
<dbReference type="OrthoDB" id="20617at2759"/>
<sequence>MENSNNNNNTTTTTTTTTTTSNKEIEIDEEDKYLGIYHLDKKQLIETIREIREEFFELQDDHDELEKKYKERVKEIEYDRKLLSERENLLLQLQWDPQEDKSFIIQMGASDINQANENRMKAMVDQMRVMEKGINDREDRIKQLQKTIEQFTLNQLSSGAQPTEIVYSQFNTIVPNNSMNSSINSSSNLSNSGNILKSSLSGGNSTPVLSKIQNYSAESPSPFSPISKYPLSKEATESIEQTVTLPSEQPQPQEPTAVNKAVDILRSTSTYFTNLFSSNSNEPNGAGNDEYADLDTKPFIVPLSPEEVKALKQNKVPLYTKDQIIEKQQQQQQQTSK</sequence>
<dbReference type="OMA" id="PMADNEG"/>
<dbReference type="InParanoid" id="F0ZF88"/>
<keyword evidence="1" id="KW-0175">Coiled coil</keyword>
<protein>
    <submittedName>
        <fullName evidence="3">Uncharacterized protein</fullName>
    </submittedName>
</protein>
<organism evidence="3 4">
    <name type="scientific">Dictyostelium purpureum</name>
    <name type="common">Slime mold</name>
    <dbReference type="NCBI Taxonomy" id="5786"/>
    <lineage>
        <taxon>Eukaryota</taxon>
        <taxon>Amoebozoa</taxon>
        <taxon>Evosea</taxon>
        <taxon>Eumycetozoa</taxon>
        <taxon>Dictyostelia</taxon>
        <taxon>Dictyosteliales</taxon>
        <taxon>Dictyosteliaceae</taxon>
        <taxon>Dictyostelium</taxon>
    </lineage>
</organism>